<evidence type="ECO:0000313" key="1">
    <source>
        <dbReference type="EMBL" id="ABT16113.1"/>
    </source>
</evidence>
<name>A7J8I2_PBCVF</name>
<accession>A7J8I2</accession>
<reference evidence="1 2" key="1">
    <citation type="journal article" date="2007" name="Virology">
        <title>Sequence and annotation of the 314-kb MT325 and the 321-kb FR483 viruses that infect Chlorella Pbi.</title>
        <authorList>
            <person name="Fitzgerald L.A."/>
            <person name="Graves M.V."/>
            <person name="Li X."/>
            <person name="Feldblyum T."/>
            <person name="Hartigan J."/>
            <person name="Van Etten J.L."/>
        </authorList>
    </citation>
    <scope>NUCLEOTIDE SEQUENCE [LARGE SCALE GENOMIC DNA]</scope>
    <source>
        <strain evidence="1 2">FR483</strain>
    </source>
</reference>
<dbReference type="KEGG" id="vg:5469704"/>
<protein>
    <submittedName>
        <fullName evidence="1">Uncharacterized protein n828L</fullName>
    </submittedName>
</protein>
<sequence>MYLSSCSFLMPRIWRPRLVRAKKNSALFFLGAFFFSTVSTCFSTYFSTGIAEYMVLVERLAWRLSRASPSA</sequence>
<dbReference type="RefSeq" id="YP_001426460.1">
    <property type="nucleotide sequence ID" value="NC_008603.1"/>
</dbReference>
<dbReference type="Proteomes" id="UP000204095">
    <property type="component" value="Segment"/>
</dbReference>
<gene>
    <name evidence="1" type="primary">n828L</name>
    <name evidence="1" type="ORF">FR483_n828L</name>
</gene>
<dbReference type="GeneID" id="5469704"/>
<organism evidence="1 2">
    <name type="scientific">Paramecium bursaria Chlorella virus FR483</name>
    <name type="common">PBCV-FR483</name>
    <dbReference type="NCBI Taxonomy" id="399781"/>
    <lineage>
        <taxon>Viruses</taxon>
        <taxon>Varidnaviria</taxon>
        <taxon>Bamfordvirae</taxon>
        <taxon>Nucleocytoviricota</taxon>
        <taxon>Megaviricetes</taxon>
        <taxon>Algavirales</taxon>
        <taxon>Phycodnaviridae</taxon>
        <taxon>Chlorovirus</taxon>
        <taxon>Chlorovirus conductrix</taxon>
        <taxon>Paramecium bursaria Chlorella virus A1</taxon>
    </lineage>
</organism>
<proteinExistence type="predicted"/>
<organismHost>
    <name type="scientific">Paramecium bursaria</name>
    <dbReference type="NCBI Taxonomy" id="74790"/>
</organismHost>
<evidence type="ECO:0000313" key="2">
    <source>
        <dbReference type="Proteomes" id="UP000204095"/>
    </source>
</evidence>
<dbReference type="EMBL" id="DQ890022">
    <property type="protein sequence ID" value="ABT16113.1"/>
    <property type="molecule type" value="Genomic_DNA"/>
</dbReference>